<reference evidence="2" key="1">
    <citation type="submission" date="2013-12" db="EMBL/GenBank/DDBJ databases">
        <title>Genome sequences of Streptococcus thermophilus strains MTH17CL396 and M17PTZA496 isolated from Fontina cheese in Valle d'Aosta region (Italy).</title>
        <authorList>
            <person name="Treu L."/>
            <person name="Giacomini A."/>
            <person name="Corich V."/>
            <person name="Vendramin V."/>
            <person name="Bovo B."/>
        </authorList>
    </citation>
    <scope>NUCLEOTIDE SEQUENCE [LARGE SCALE GENOMIC DNA]</scope>
    <source>
        <strain evidence="2">M17PTZA496</strain>
    </source>
</reference>
<accession>A0A0E2Q201</accession>
<dbReference type="GO" id="GO:0003677">
    <property type="term" value="F:DNA binding"/>
    <property type="evidence" value="ECO:0007669"/>
    <property type="project" value="UniProtKB-KW"/>
</dbReference>
<protein>
    <submittedName>
        <fullName evidence="1">DNA-binding protein</fullName>
    </submittedName>
</protein>
<dbReference type="HOGENOM" id="CLU_188876_1_1_9"/>
<dbReference type="Proteomes" id="UP000024559">
    <property type="component" value="Chromosome"/>
</dbReference>
<dbReference type="EMBL" id="AZJT01000023">
    <property type="protein sequence ID" value="ETW90612.1"/>
    <property type="molecule type" value="Genomic_DNA"/>
</dbReference>
<keyword evidence="1" id="KW-0238">DNA-binding</keyword>
<gene>
    <name evidence="1" type="ORF">X841_03535</name>
</gene>
<proteinExistence type="predicted"/>
<dbReference type="PATRIC" id="fig|1433289.7.peg.713"/>
<dbReference type="RefSeq" id="WP_084828610.1">
    <property type="nucleotide sequence ID" value="NZ_CM002372.1"/>
</dbReference>
<comment type="caution">
    <text evidence="1">The sequence shown here is derived from an EMBL/GenBank/DDBJ whole genome shotgun (WGS) entry which is preliminary data.</text>
</comment>
<dbReference type="AlphaFoldDB" id="A0A0E2Q201"/>
<dbReference type="InterPro" id="IPR010982">
    <property type="entry name" value="Lambda_DNA-bd_dom_sf"/>
</dbReference>
<evidence type="ECO:0000313" key="2">
    <source>
        <dbReference type="Proteomes" id="UP000024559"/>
    </source>
</evidence>
<sequence>MKNIEYIRKEKGVSLVDIADCLNLKSQTVREKINGDSDFKFGEALKVQQTFFQEFDIVYLFQERKELSME</sequence>
<dbReference type="SUPFAM" id="SSF47413">
    <property type="entry name" value="lambda repressor-like DNA-binding domains"/>
    <property type="match status" value="1"/>
</dbReference>
<name>A0A0E2Q201_STRTR</name>
<organism evidence="1 2">
    <name type="scientific">Streptococcus thermophilus M17PTZA496</name>
    <dbReference type="NCBI Taxonomy" id="1433289"/>
    <lineage>
        <taxon>Bacteria</taxon>
        <taxon>Bacillati</taxon>
        <taxon>Bacillota</taxon>
        <taxon>Bacilli</taxon>
        <taxon>Lactobacillales</taxon>
        <taxon>Streptococcaceae</taxon>
        <taxon>Streptococcus</taxon>
    </lineage>
</organism>
<evidence type="ECO:0000313" key="1">
    <source>
        <dbReference type="EMBL" id="ETW90612.1"/>
    </source>
</evidence>